<dbReference type="SUPFAM" id="SSF46785">
    <property type="entry name" value="Winged helix' DNA-binding domain"/>
    <property type="match status" value="1"/>
</dbReference>
<dbReference type="KEGG" id="tvd:SG34_031620"/>
<dbReference type="PANTHER" id="PTHR33204:SF18">
    <property type="entry name" value="TRANSCRIPTIONAL REGULATORY PROTEIN"/>
    <property type="match status" value="1"/>
</dbReference>
<dbReference type="InterPro" id="IPR036390">
    <property type="entry name" value="WH_DNA-bd_sf"/>
</dbReference>
<evidence type="ECO:0000313" key="6">
    <source>
        <dbReference type="Proteomes" id="UP000032352"/>
    </source>
</evidence>
<evidence type="ECO:0000256" key="3">
    <source>
        <dbReference type="ARBA" id="ARBA00023163"/>
    </source>
</evidence>
<keyword evidence="1" id="KW-0805">Transcription regulation</keyword>
<accession>A0AAF0CE11</accession>
<sequence>MENSHAENVAPNVYAAVCPSREVLALIGEKWVSLVIGALDQRVLRFGELKRICEGVSQKMLTQTLRKLERDGLVCRQAYSDELVMRVEYRLSELGQTLVPVVAAMKLWAEANLKAIEQSRLEYGGGA</sequence>
<feature type="domain" description="HTH hxlR-type" evidence="4">
    <location>
        <begin position="18"/>
        <end position="117"/>
    </location>
</feature>
<dbReference type="InterPro" id="IPR036388">
    <property type="entry name" value="WH-like_DNA-bd_sf"/>
</dbReference>
<keyword evidence="6" id="KW-1185">Reference proteome</keyword>
<dbReference type="Proteomes" id="UP000032352">
    <property type="component" value="Chromosome pTvir"/>
</dbReference>
<dbReference type="GO" id="GO:0003677">
    <property type="term" value="F:DNA binding"/>
    <property type="evidence" value="ECO:0007669"/>
    <property type="project" value="UniProtKB-KW"/>
</dbReference>
<dbReference type="Gene3D" id="1.10.10.10">
    <property type="entry name" value="Winged helix-like DNA-binding domain superfamily/Winged helix DNA-binding domain"/>
    <property type="match status" value="1"/>
</dbReference>
<reference evidence="5 6" key="1">
    <citation type="journal article" date="2015" name="Genome Announc.">
        <title>Draft Genome Sequences of Marine Isolates of Thalassomonas viridans and Thalassomonas actiniarum.</title>
        <authorList>
            <person name="Olonade I."/>
            <person name="van Zyl L.J."/>
            <person name="Trindade M."/>
        </authorList>
    </citation>
    <scope>NUCLEOTIDE SEQUENCE [LARGE SCALE GENOMIC DNA]</scope>
    <source>
        <strain evidence="5 6">XOM25</strain>
    </source>
</reference>
<dbReference type="InterPro" id="IPR002577">
    <property type="entry name" value="HTH_HxlR"/>
</dbReference>
<dbReference type="AlphaFoldDB" id="A0AAF0CE11"/>
<dbReference type="RefSeq" id="WP_044837612.1">
    <property type="nucleotide sequence ID" value="NZ_CP059734.1"/>
</dbReference>
<keyword evidence="3" id="KW-0804">Transcription</keyword>
<dbReference type="Pfam" id="PF01638">
    <property type="entry name" value="HxlR"/>
    <property type="match status" value="1"/>
</dbReference>
<dbReference type="PANTHER" id="PTHR33204">
    <property type="entry name" value="TRANSCRIPTIONAL REGULATOR, MARR FAMILY"/>
    <property type="match status" value="1"/>
</dbReference>
<evidence type="ECO:0000256" key="2">
    <source>
        <dbReference type="ARBA" id="ARBA00023125"/>
    </source>
</evidence>
<dbReference type="PROSITE" id="PS51118">
    <property type="entry name" value="HTH_HXLR"/>
    <property type="match status" value="1"/>
</dbReference>
<name>A0AAF0CE11_9GAMM</name>
<protein>
    <submittedName>
        <fullName evidence="5">Helix-turn-helix transcriptional regulator</fullName>
    </submittedName>
</protein>
<evidence type="ECO:0000259" key="4">
    <source>
        <dbReference type="PROSITE" id="PS51118"/>
    </source>
</evidence>
<evidence type="ECO:0000256" key="1">
    <source>
        <dbReference type="ARBA" id="ARBA00023015"/>
    </source>
</evidence>
<evidence type="ECO:0000313" key="5">
    <source>
        <dbReference type="EMBL" id="WDE08474.1"/>
    </source>
</evidence>
<organism evidence="5 6">
    <name type="scientific">Thalassomonas viridans</name>
    <dbReference type="NCBI Taxonomy" id="137584"/>
    <lineage>
        <taxon>Bacteria</taxon>
        <taxon>Pseudomonadati</taxon>
        <taxon>Pseudomonadota</taxon>
        <taxon>Gammaproteobacteria</taxon>
        <taxon>Alteromonadales</taxon>
        <taxon>Colwelliaceae</taxon>
        <taxon>Thalassomonas</taxon>
    </lineage>
</organism>
<reference evidence="5 6" key="2">
    <citation type="journal article" date="2022" name="Mar. Drugs">
        <title>Bioassay-Guided Fractionation Leads to the Detection of Cholic Acid Generated by the Rare Thalassomonas sp.</title>
        <authorList>
            <person name="Pheiffer F."/>
            <person name="Schneider Y.K."/>
            <person name="Hansen E.H."/>
            <person name="Andersen J.H."/>
            <person name="Isaksson J."/>
            <person name="Busche T."/>
            <person name="R C."/>
            <person name="Kalinowski J."/>
            <person name="Zyl L.V."/>
            <person name="Trindade M."/>
        </authorList>
    </citation>
    <scope>NUCLEOTIDE SEQUENCE [LARGE SCALE GENOMIC DNA]</scope>
    <source>
        <strain evidence="5 6">XOM25</strain>
    </source>
</reference>
<dbReference type="EMBL" id="CP059734">
    <property type="protein sequence ID" value="WDE08474.1"/>
    <property type="molecule type" value="Genomic_DNA"/>
</dbReference>
<gene>
    <name evidence="5" type="ORF">SG34_031620</name>
</gene>
<proteinExistence type="predicted"/>
<keyword evidence="2" id="KW-0238">DNA-binding</keyword>